<name>A0A1I7T2B4_9PELO</name>
<reference evidence="3" key="1">
    <citation type="submission" date="2016-11" db="UniProtKB">
        <authorList>
            <consortium name="WormBaseParasite"/>
        </authorList>
    </citation>
    <scope>IDENTIFICATION</scope>
</reference>
<proteinExistence type="predicted"/>
<feature type="chain" id="PRO_5009306957" evidence="1">
    <location>
        <begin position="28"/>
        <end position="118"/>
    </location>
</feature>
<feature type="signal peptide" evidence="1">
    <location>
        <begin position="1"/>
        <end position="27"/>
    </location>
</feature>
<dbReference type="AlphaFoldDB" id="A0A1I7T2B4"/>
<evidence type="ECO:0000256" key="1">
    <source>
        <dbReference type="SAM" id="SignalP"/>
    </source>
</evidence>
<organism evidence="2 3">
    <name type="scientific">Caenorhabditis tropicalis</name>
    <dbReference type="NCBI Taxonomy" id="1561998"/>
    <lineage>
        <taxon>Eukaryota</taxon>
        <taxon>Metazoa</taxon>
        <taxon>Ecdysozoa</taxon>
        <taxon>Nematoda</taxon>
        <taxon>Chromadorea</taxon>
        <taxon>Rhabditida</taxon>
        <taxon>Rhabditina</taxon>
        <taxon>Rhabditomorpha</taxon>
        <taxon>Rhabditoidea</taxon>
        <taxon>Rhabditidae</taxon>
        <taxon>Peloderinae</taxon>
        <taxon>Caenorhabditis</taxon>
    </lineage>
</organism>
<sequence length="118" mass="12982">MTPWRSEQKTHILLGCFMWCIPPQAAAASSSSPPRISSFFHVLIFEMTKVPNRCRRRPDATAVQINEKELGGEEEVSGAGEGHHHKIESDYVNTVGRTVGDVCGTAWLQPPPGLDLLV</sequence>
<protein>
    <submittedName>
        <fullName evidence="3">Secreted protein</fullName>
    </submittedName>
</protein>
<dbReference type="Proteomes" id="UP000095282">
    <property type="component" value="Unplaced"/>
</dbReference>
<keyword evidence="1" id="KW-0732">Signal</keyword>
<accession>A0A1I7T2B4</accession>
<evidence type="ECO:0000313" key="3">
    <source>
        <dbReference type="WBParaSite" id="Csp11.Scaffold477.g1741.t1"/>
    </source>
</evidence>
<evidence type="ECO:0000313" key="2">
    <source>
        <dbReference type="Proteomes" id="UP000095282"/>
    </source>
</evidence>
<keyword evidence="2" id="KW-1185">Reference proteome</keyword>
<dbReference type="WBParaSite" id="Csp11.Scaffold477.g1741.t1">
    <property type="protein sequence ID" value="Csp11.Scaffold477.g1741.t1"/>
    <property type="gene ID" value="Csp11.Scaffold477.g1741"/>
</dbReference>